<evidence type="ECO:0000313" key="3">
    <source>
        <dbReference type="EMBL" id="TGO02837.1"/>
    </source>
</evidence>
<keyword evidence="4" id="KW-1185">Reference proteome</keyword>
<dbReference type="AlphaFoldDB" id="A0A0A6P5N0"/>
<name>A0A0A6P5N0_9GAMM</name>
<feature type="domain" description="Antitoxin SocA-like Panacea" evidence="1">
    <location>
        <begin position="28"/>
        <end position="119"/>
    </location>
</feature>
<dbReference type="InterPro" id="IPR025272">
    <property type="entry name" value="SocA_Panacea"/>
</dbReference>
<sequence length="144" mass="16889">MASVYDIGKSFLLLDDKNDGEGITNLKLQKLVYYAQGFHLALFDKPLFDDEIKAWKQGPVVHDLYQAEPVKDCLPLPDDFSLEQLSKDEFELVEEVYRVFGQYAAWKLREMTHEEPPWKNHEFDMGVIPKSELKEYFKTRLDGR</sequence>
<evidence type="ECO:0000313" key="2">
    <source>
        <dbReference type="EMBL" id="KHD05757.1"/>
    </source>
</evidence>
<organism evidence="2 4">
    <name type="scientific">Candidatus Thiomargarita nelsonii</name>
    <dbReference type="NCBI Taxonomy" id="1003181"/>
    <lineage>
        <taxon>Bacteria</taxon>
        <taxon>Pseudomonadati</taxon>
        <taxon>Pseudomonadota</taxon>
        <taxon>Gammaproteobacteria</taxon>
        <taxon>Thiotrichales</taxon>
        <taxon>Thiotrichaceae</taxon>
        <taxon>Thiomargarita</taxon>
    </lineage>
</organism>
<dbReference type="Pfam" id="PF13274">
    <property type="entry name" value="SocA_Panacea"/>
    <property type="match status" value="1"/>
</dbReference>
<dbReference type="EMBL" id="JSZA02000071">
    <property type="protein sequence ID" value="TGO02837.1"/>
    <property type="molecule type" value="Genomic_DNA"/>
</dbReference>
<protein>
    <recommendedName>
        <fullName evidence="1">Antitoxin SocA-like Panacea domain-containing protein</fullName>
    </recommendedName>
</protein>
<accession>A0A0A6P5N0</accession>
<reference evidence="2 4" key="1">
    <citation type="journal article" date="2016" name="Front. Microbiol.">
        <title>Single-Cell (Meta-)Genomics of a Dimorphic Candidatus Thiomargarita nelsonii Reveals Genomic Plasticity.</title>
        <authorList>
            <person name="Flood B.E."/>
            <person name="Fliss P."/>
            <person name="Jones D.S."/>
            <person name="Dick G.J."/>
            <person name="Jain S."/>
            <person name="Kaster A.K."/>
            <person name="Winkel M."/>
            <person name="Mussmann M."/>
            <person name="Bailey J."/>
        </authorList>
    </citation>
    <scope>NUCLEOTIDE SEQUENCE [LARGE SCALE GENOMIC DNA]</scope>
    <source>
        <strain evidence="2">Hydrate Ridge</strain>
    </source>
</reference>
<comment type="caution">
    <text evidence="2">The sequence shown here is derived from an EMBL/GenBank/DDBJ whole genome shotgun (WGS) entry which is preliminary data.</text>
</comment>
<evidence type="ECO:0000259" key="1">
    <source>
        <dbReference type="Pfam" id="PF13274"/>
    </source>
</evidence>
<dbReference type="EMBL" id="JSZA02000089">
    <property type="protein sequence ID" value="KHD05757.1"/>
    <property type="molecule type" value="Genomic_DNA"/>
</dbReference>
<gene>
    <name evidence="3" type="ORF">PN36_18245</name>
    <name evidence="2" type="ORF">PN36_20540</name>
</gene>
<evidence type="ECO:0000313" key="4">
    <source>
        <dbReference type="Proteomes" id="UP000030428"/>
    </source>
</evidence>
<dbReference type="Proteomes" id="UP000030428">
    <property type="component" value="Unassembled WGS sequence"/>
</dbReference>
<proteinExistence type="predicted"/>